<dbReference type="Proteomes" id="UP000050398">
    <property type="component" value="Unassembled WGS sequence"/>
</dbReference>
<evidence type="ECO:0008006" key="3">
    <source>
        <dbReference type="Google" id="ProtNLM"/>
    </source>
</evidence>
<accession>A0A0P6WE30</accession>
<dbReference type="EMBL" id="LIXZ01000008">
    <property type="protein sequence ID" value="KPL59316.1"/>
    <property type="molecule type" value="Genomic_DNA"/>
</dbReference>
<reference evidence="1 2" key="1">
    <citation type="submission" date="2015-08" db="EMBL/GenBank/DDBJ databases">
        <title>Draft Genome Sequence of Bacillus vietnamensis UCD-SED5.</title>
        <authorList>
            <person name="Lee R.D."/>
            <person name="Jospin G."/>
            <person name="Lang J.M."/>
            <person name="Coil D.A."/>
            <person name="Eisen J.A."/>
        </authorList>
    </citation>
    <scope>NUCLEOTIDE SEQUENCE [LARGE SCALE GENOMIC DNA]</scope>
    <source>
        <strain evidence="1 2">UCD-SED5</strain>
    </source>
</reference>
<gene>
    <name evidence="1" type="ORF">AM506_12450</name>
</gene>
<dbReference type="OrthoDB" id="2620571at2"/>
<sequence length="109" mass="11904">MKKSLGIALLSGALLLSGCGTKEENVGKNNTSENVESADTNNVKTETVVFNGLADTHSMEVKSGNEVMSIQFNPEMLDEIQELEEGGEVQLKYKENEKGQLELVEITEK</sequence>
<comment type="caution">
    <text evidence="1">The sequence shown here is derived from an EMBL/GenBank/DDBJ whole genome shotgun (WGS) entry which is preliminary data.</text>
</comment>
<evidence type="ECO:0000313" key="1">
    <source>
        <dbReference type="EMBL" id="KPL59316.1"/>
    </source>
</evidence>
<organism evidence="1 2">
    <name type="scientific">Rossellomorea vietnamensis</name>
    <dbReference type="NCBI Taxonomy" id="218284"/>
    <lineage>
        <taxon>Bacteria</taxon>
        <taxon>Bacillati</taxon>
        <taxon>Bacillota</taxon>
        <taxon>Bacilli</taxon>
        <taxon>Bacillales</taxon>
        <taxon>Bacillaceae</taxon>
        <taxon>Rossellomorea</taxon>
    </lineage>
</organism>
<name>A0A0P6WE30_9BACI</name>
<dbReference type="AlphaFoldDB" id="A0A0P6WE30"/>
<dbReference type="RefSeq" id="WP_060672817.1">
    <property type="nucleotide sequence ID" value="NZ_LIXZ01000008.1"/>
</dbReference>
<proteinExistence type="predicted"/>
<dbReference type="PROSITE" id="PS51257">
    <property type="entry name" value="PROKAR_LIPOPROTEIN"/>
    <property type="match status" value="1"/>
</dbReference>
<protein>
    <recommendedName>
        <fullName evidence="3">Membrane-bound protein LytA</fullName>
    </recommendedName>
</protein>
<dbReference type="PATRIC" id="fig|218284.4.peg.4200"/>
<evidence type="ECO:0000313" key="2">
    <source>
        <dbReference type="Proteomes" id="UP000050398"/>
    </source>
</evidence>